<protein>
    <recommendedName>
        <fullName evidence="6">Sushi domain-containing protein</fullName>
    </recommendedName>
</protein>
<evidence type="ECO:0000256" key="3">
    <source>
        <dbReference type="SAM" id="SignalP"/>
    </source>
</evidence>
<comment type="caution">
    <text evidence="4">The sequence shown here is derived from an EMBL/GenBank/DDBJ whole genome shotgun (WGS) entry which is preliminary data.</text>
</comment>
<keyword evidence="3" id="KW-0732">Signal</keyword>
<feature type="region of interest" description="Disordered" evidence="1">
    <location>
        <begin position="139"/>
        <end position="177"/>
    </location>
</feature>
<evidence type="ECO:0000313" key="5">
    <source>
        <dbReference type="Proteomes" id="UP000604046"/>
    </source>
</evidence>
<accession>A0A812J745</accession>
<evidence type="ECO:0000256" key="2">
    <source>
        <dbReference type="SAM" id="Phobius"/>
    </source>
</evidence>
<evidence type="ECO:0000313" key="4">
    <source>
        <dbReference type="EMBL" id="CAE7196869.1"/>
    </source>
</evidence>
<feature type="signal peptide" evidence="3">
    <location>
        <begin position="1"/>
        <end position="35"/>
    </location>
</feature>
<reference evidence="4" key="1">
    <citation type="submission" date="2021-02" db="EMBL/GenBank/DDBJ databases">
        <authorList>
            <person name="Dougan E. K."/>
            <person name="Rhodes N."/>
            <person name="Thang M."/>
            <person name="Chan C."/>
        </authorList>
    </citation>
    <scope>NUCLEOTIDE SEQUENCE</scope>
</reference>
<dbReference type="OrthoDB" id="10549272at2759"/>
<organism evidence="4 5">
    <name type="scientific">Symbiodinium natans</name>
    <dbReference type="NCBI Taxonomy" id="878477"/>
    <lineage>
        <taxon>Eukaryota</taxon>
        <taxon>Sar</taxon>
        <taxon>Alveolata</taxon>
        <taxon>Dinophyceae</taxon>
        <taxon>Suessiales</taxon>
        <taxon>Symbiodiniaceae</taxon>
        <taxon>Symbiodinium</taxon>
    </lineage>
</organism>
<dbReference type="AlphaFoldDB" id="A0A812J745"/>
<dbReference type="EMBL" id="CAJNDS010000354">
    <property type="protein sequence ID" value="CAE7196869.1"/>
    <property type="molecule type" value="Genomic_DNA"/>
</dbReference>
<name>A0A812J745_9DINO</name>
<keyword evidence="2" id="KW-1133">Transmembrane helix</keyword>
<sequence length="177" mass="18852">MGAVLGQCVPALRPRLHPRLLSAVLCLVVSGLASAQLSDQAQFAEGTAPCDLPSHWCVEGQLIQSGDYCTAYCPAGFAPDVDRLRCENAVLVPNLYKCEKGKQKNSVVSLISALLAIGVCGLFIIGMICSDSTTGSKERESAVYENREEVEELEPLAGPMRGSPTSQPLLATDLDQE</sequence>
<keyword evidence="5" id="KW-1185">Reference proteome</keyword>
<gene>
    <name evidence="4" type="ORF">SNAT2548_LOCUS5534</name>
</gene>
<evidence type="ECO:0000256" key="1">
    <source>
        <dbReference type="SAM" id="MobiDB-lite"/>
    </source>
</evidence>
<feature type="chain" id="PRO_5032871539" description="Sushi domain-containing protein" evidence="3">
    <location>
        <begin position="36"/>
        <end position="177"/>
    </location>
</feature>
<feature type="transmembrane region" description="Helical" evidence="2">
    <location>
        <begin position="107"/>
        <end position="129"/>
    </location>
</feature>
<keyword evidence="2" id="KW-0472">Membrane</keyword>
<dbReference type="Proteomes" id="UP000604046">
    <property type="component" value="Unassembled WGS sequence"/>
</dbReference>
<proteinExistence type="predicted"/>
<evidence type="ECO:0008006" key="6">
    <source>
        <dbReference type="Google" id="ProtNLM"/>
    </source>
</evidence>
<keyword evidence="2" id="KW-0812">Transmembrane</keyword>